<dbReference type="PANTHER" id="PTHR45663:SF11">
    <property type="entry name" value="GEO12009P1"/>
    <property type="match status" value="1"/>
</dbReference>
<evidence type="ECO:0000313" key="8">
    <source>
        <dbReference type="EMBL" id="SNR68718.1"/>
    </source>
</evidence>
<evidence type="ECO:0000256" key="7">
    <source>
        <dbReference type="PIRNR" id="PIRNR000077"/>
    </source>
</evidence>
<keyword evidence="9" id="KW-1185">Reference proteome</keyword>
<dbReference type="SUPFAM" id="SSF52833">
    <property type="entry name" value="Thioredoxin-like"/>
    <property type="match status" value="1"/>
</dbReference>
<dbReference type="PANTHER" id="PTHR45663">
    <property type="entry name" value="GEO12009P1"/>
    <property type="match status" value="1"/>
</dbReference>
<dbReference type="OrthoDB" id="9790390at2"/>
<dbReference type="Proteomes" id="UP000198427">
    <property type="component" value="Unassembled WGS sequence"/>
</dbReference>
<name>A0A2K9H8U8_9BACT</name>
<dbReference type="CDD" id="cd02947">
    <property type="entry name" value="TRX_family"/>
    <property type="match status" value="1"/>
</dbReference>
<comment type="caution">
    <text evidence="8">The sequence shown here is derived from an EMBL/GenBank/DDBJ whole genome shotgun (WGS) entry which is preliminary data.</text>
</comment>
<dbReference type="FunFam" id="3.40.30.10:FF:000001">
    <property type="entry name" value="Thioredoxin"/>
    <property type="match status" value="1"/>
</dbReference>
<comment type="similarity">
    <text evidence="1 7">Belongs to the thioredoxin family.</text>
</comment>
<dbReference type="EMBL" id="FZNZ01000004">
    <property type="protein sequence ID" value="SNR68718.1"/>
    <property type="molecule type" value="Genomic_DNA"/>
</dbReference>
<keyword evidence="4" id="KW-1015">Disulfide bond</keyword>
<dbReference type="RefSeq" id="WP_009012283.1">
    <property type="nucleotide sequence ID" value="NZ_CALLVZ010000126.1"/>
</dbReference>
<dbReference type="PIRSF" id="PIRSF000077">
    <property type="entry name" value="Thioredoxin"/>
    <property type="match status" value="1"/>
</dbReference>
<dbReference type="PROSITE" id="PS51352">
    <property type="entry name" value="THIOREDOXIN_2"/>
    <property type="match status" value="1"/>
</dbReference>
<keyword evidence="5" id="KW-0676">Redox-active center</keyword>
<dbReference type="Gene3D" id="3.40.30.10">
    <property type="entry name" value="Glutaredoxin"/>
    <property type="match status" value="1"/>
</dbReference>
<organism evidence="8 9">
    <name type="scientific">Prevotella jejuni</name>
    <dbReference type="NCBI Taxonomy" id="1177574"/>
    <lineage>
        <taxon>Bacteria</taxon>
        <taxon>Pseudomonadati</taxon>
        <taxon>Bacteroidota</taxon>
        <taxon>Bacteroidia</taxon>
        <taxon>Bacteroidales</taxon>
        <taxon>Prevotellaceae</taxon>
        <taxon>Prevotella</taxon>
    </lineage>
</organism>
<dbReference type="AlphaFoldDB" id="A0A2K9H8U8"/>
<dbReference type="Pfam" id="PF00085">
    <property type="entry name" value="Thioredoxin"/>
    <property type="match status" value="1"/>
</dbReference>
<evidence type="ECO:0000256" key="2">
    <source>
        <dbReference type="ARBA" id="ARBA00022448"/>
    </source>
</evidence>
<sequence length="104" mass="11492">MEVVITNENLETYKNGELPLVVDLWATWCGPCKMIGPIISELAEEYDGKIVVGKCDVEENDDVAIDFGVRNIPTILFFKGGKLVDKFVGAASKDVLNEKFKALL</sequence>
<evidence type="ECO:0000256" key="3">
    <source>
        <dbReference type="ARBA" id="ARBA00022982"/>
    </source>
</evidence>
<dbReference type="PROSITE" id="PS00194">
    <property type="entry name" value="THIOREDOXIN_1"/>
    <property type="match status" value="1"/>
</dbReference>
<reference evidence="8 9" key="1">
    <citation type="submission" date="2017-06" db="EMBL/GenBank/DDBJ databases">
        <authorList>
            <person name="Varghese N."/>
            <person name="Submissions S."/>
        </authorList>
    </citation>
    <scope>NUCLEOTIDE SEQUENCE [LARGE SCALE GENOMIC DNA]</scope>
    <source>
        <strain evidence="8 9">DSM 26989</strain>
    </source>
</reference>
<dbReference type="GO" id="GO:0015035">
    <property type="term" value="F:protein-disulfide reductase activity"/>
    <property type="evidence" value="ECO:0007669"/>
    <property type="project" value="UniProtKB-UniRule"/>
</dbReference>
<dbReference type="InterPro" id="IPR013766">
    <property type="entry name" value="Thioredoxin_domain"/>
</dbReference>
<keyword evidence="2" id="KW-0813">Transport</keyword>
<dbReference type="NCBIfam" id="TIGR01068">
    <property type="entry name" value="thioredoxin"/>
    <property type="match status" value="1"/>
</dbReference>
<accession>A0A2K9H8U8</accession>
<dbReference type="InterPro" id="IPR005746">
    <property type="entry name" value="Thioredoxin"/>
</dbReference>
<dbReference type="InterPro" id="IPR036249">
    <property type="entry name" value="Thioredoxin-like_sf"/>
</dbReference>
<proteinExistence type="inferred from homology"/>
<evidence type="ECO:0000256" key="6">
    <source>
        <dbReference type="NCBIfam" id="TIGR01068"/>
    </source>
</evidence>
<evidence type="ECO:0000256" key="4">
    <source>
        <dbReference type="ARBA" id="ARBA00023157"/>
    </source>
</evidence>
<gene>
    <name evidence="8" type="ORF">SAMN06265364_104105</name>
</gene>
<keyword evidence="3" id="KW-0249">Electron transport</keyword>
<protein>
    <recommendedName>
        <fullName evidence="6 7">Thioredoxin</fullName>
    </recommendedName>
</protein>
<dbReference type="KEGG" id="pje:CRM71_02385"/>
<evidence type="ECO:0000256" key="1">
    <source>
        <dbReference type="ARBA" id="ARBA00008987"/>
    </source>
</evidence>
<dbReference type="PRINTS" id="PR00421">
    <property type="entry name" value="THIOREDOXIN"/>
</dbReference>
<dbReference type="GO" id="GO:0005829">
    <property type="term" value="C:cytosol"/>
    <property type="evidence" value="ECO:0007669"/>
    <property type="project" value="TreeGrafter"/>
</dbReference>
<dbReference type="GO" id="GO:0045454">
    <property type="term" value="P:cell redox homeostasis"/>
    <property type="evidence" value="ECO:0007669"/>
    <property type="project" value="TreeGrafter"/>
</dbReference>
<evidence type="ECO:0000313" key="9">
    <source>
        <dbReference type="Proteomes" id="UP000198427"/>
    </source>
</evidence>
<dbReference type="InterPro" id="IPR017937">
    <property type="entry name" value="Thioredoxin_CS"/>
</dbReference>
<evidence type="ECO:0000256" key="5">
    <source>
        <dbReference type="ARBA" id="ARBA00023284"/>
    </source>
</evidence>
<dbReference type="GeneID" id="94028286"/>